<organism evidence="1 2">
    <name type="scientific">Lyophyllum shimeji</name>
    <name type="common">Hon-shimeji</name>
    <name type="synonym">Tricholoma shimeji</name>
    <dbReference type="NCBI Taxonomy" id="47721"/>
    <lineage>
        <taxon>Eukaryota</taxon>
        <taxon>Fungi</taxon>
        <taxon>Dikarya</taxon>
        <taxon>Basidiomycota</taxon>
        <taxon>Agaricomycotina</taxon>
        <taxon>Agaricomycetes</taxon>
        <taxon>Agaricomycetidae</taxon>
        <taxon>Agaricales</taxon>
        <taxon>Tricholomatineae</taxon>
        <taxon>Lyophyllaceae</taxon>
        <taxon>Lyophyllum</taxon>
    </lineage>
</organism>
<protein>
    <submittedName>
        <fullName evidence="1">Uncharacterized protein</fullName>
    </submittedName>
</protein>
<dbReference type="Proteomes" id="UP001063166">
    <property type="component" value="Unassembled WGS sequence"/>
</dbReference>
<evidence type="ECO:0000313" key="1">
    <source>
        <dbReference type="EMBL" id="GLB33879.1"/>
    </source>
</evidence>
<evidence type="ECO:0000313" key="2">
    <source>
        <dbReference type="Proteomes" id="UP001063166"/>
    </source>
</evidence>
<dbReference type="AlphaFoldDB" id="A0A9P3UHF6"/>
<comment type="caution">
    <text evidence="1">The sequence shown here is derived from an EMBL/GenBank/DDBJ whole genome shotgun (WGS) entry which is preliminary data.</text>
</comment>
<gene>
    <name evidence="1" type="ORF">LshimejAT787_0107630</name>
</gene>
<reference evidence="1" key="1">
    <citation type="submission" date="2022-07" db="EMBL/GenBank/DDBJ databases">
        <title>The genome of Lyophyllum shimeji provides insight into the initial evolution of ectomycorrhizal fungal genome.</title>
        <authorList>
            <person name="Kobayashi Y."/>
            <person name="Shibata T."/>
            <person name="Hirakawa H."/>
            <person name="Shigenobu S."/>
            <person name="Nishiyama T."/>
            <person name="Yamada A."/>
            <person name="Hasebe M."/>
            <person name="Kawaguchi M."/>
        </authorList>
    </citation>
    <scope>NUCLEOTIDE SEQUENCE</scope>
    <source>
        <strain evidence="1">AT787</strain>
    </source>
</reference>
<dbReference type="EMBL" id="BRPK01000001">
    <property type="protein sequence ID" value="GLB33879.1"/>
    <property type="molecule type" value="Genomic_DNA"/>
</dbReference>
<name>A0A9P3UHF6_LYOSH</name>
<keyword evidence="2" id="KW-1185">Reference proteome</keyword>
<proteinExistence type="predicted"/>
<sequence>MLVHGSVSLCPFVHPHFCLDSPVALISFGYLDDTEYRTDLERGVVRMDQWEIFMLSKGSYQNSDAADEENGTEGEEIKKFVTRNKAECEDWKHGTNHHTEHPSSCPLVKAIGL</sequence>
<accession>A0A9P3UHF6</accession>